<gene>
    <name evidence="1" type="ORF">LCGC14_0897290</name>
</gene>
<proteinExistence type="predicted"/>
<comment type="caution">
    <text evidence="1">The sequence shown here is derived from an EMBL/GenBank/DDBJ whole genome shotgun (WGS) entry which is preliminary data.</text>
</comment>
<reference evidence="1" key="1">
    <citation type="journal article" date="2015" name="Nature">
        <title>Complex archaea that bridge the gap between prokaryotes and eukaryotes.</title>
        <authorList>
            <person name="Spang A."/>
            <person name="Saw J.H."/>
            <person name="Jorgensen S.L."/>
            <person name="Zaremba-Niedzwiedzka K."/>
            <person name="Martijn J."/>
            <person name="Lind A.E."/>
            <person name="van Eijk R."/>
            <person name="Schleper C."/>
            <person name="Guy L."/>
            <person name="Ettema T.J."/>
        </authorList>
    </citation>
    <scope>NUCLEOTIDE SEQUENCE</scope>
</reference>
<name>A0A0F9S4A7_9ZZZZ</name>
<protein>
    <submittedName>
        <fullName evidence="1">Uncharacterized protein</fullName>
    </submittedName>
</protein>
<dbReference type="EMBL" id="LAZR01002902">
    <property type="protein sequence ID" value="KKN24198.1"/>
    <property type="molecule type" value="Genomic_DNA"/>
</dbReference>
<dbReference type="AlphaFoldDB" id="A0A0F9S4A7"/>
<sequence>MGLTAPEQFRSLYQAQIADQSVATSDSGTVTLLSGKSKHTLYVQRVVADITTSAVATWTVQDSASTPVVMAHLGPSPGRGQFVLADYGPQGRAITEGKDLNLSIGTAGMAGNLHVDAYRRQTATAVPGDL</sequence>
<accession>A0A0F9S4A7</accession>
<organism evidence="1">
    <name type="scientific">marine sediment metagenome</name>
    <dbReference type="NCBI Taxonomy" id="412755"/>
    <lineage>
        <taxon>unclassified sequences</taxon>
        <taxon>metagenomes</taxon>
        <taxon>ecological metagenomes</taxon>
    </lineage>
</organism>
<evidence type="ECO:0000313" key="1">
    <source>
        <dbReference type="EMBL" id="KKN24198.1"/>
    </source>
</evidence>